<evidence type="ECO:0000313" key="2">
    <source>
        <dbReference type="Proteomes" id="UP000325315"/>
    </source>
</evidence>
<evidence type="ECO:0000313" key="1">
    <source>
        <dbReference type="EMBL" id="KAA3484199.1"/>
    </source>
</evidence>
<protein>
    <submittedName>
        <fullName evidence="1">Gag-pol polyprotein</fullName>
    </submittedName>
</protein>
<comment type="caution">
    <text evidence="1">The sequence shown here is derived from an EMBL/GenBank/DDBJ whole genome shotgun (WGS) entry which is preliminary data.</text>
</comment>
<dbReference type="PANTHER" id="PTHR35317:SF11">
    <property type="entry name" value="CCHC-TYPE DOMAIN-CONTAINING PROTEIN"/>
    <property type="match status" value="1"/>
</dbReference>
<reference evidence="2" key="1">
    <citation type="journal article" date="2019" name="Plant Biotechnol. J.">
        <title>Genome sequencing of the Australian wild diploid species Gossypium australe highlights disease resistance and delayed gland morphogenesis.</title>
        <authorList>
            <person name="Cai Y."/>
            <person name="Cai X."/>
            <person name="Wang Q."/>
            <person name="Wang P."/>
            <person name="Zhang Y."/>
            <person name="Cai C."/>
            <person name="Xu Y."/>
            <person name="Wang K."/>
            <person name="Zhou Z."/>
            <person name="Wang C."/>
            <person name="Geng S."/>
            <person name="Li B."/>
            <person name="Dong Q."/>
            <person name="Hou Y."/>
            <person name="Wang H."/>
            <person name="Ai P."/>
            <person name="Liu Z."/>
            <person name="Yi F."/>
            <person name="Sun M."/>
            <person name="An G."/>
            <person name="Cheng J."/>
            <person name="Zhang Y."/>
            <person name="Shi Q."/>
            <person name="Xie Y."/>
            <person name="Shi X."/>
            <person name="Chang Y."/>
            <person name="Huang F."/>
            <person name="Chen Y."/>
            <person name="Hong S."/>
            <person name="Mi L."/>
            <person name="Sun Q."/>
            <person name="Zhang L."/>
            <person name="Zhou B."/>
            <person name="Peng R."/>
            <person name="Zhang X."/>
            <person name="Liu F."/>
        </authorList>
    </citation>
    <scope>NUCLEOTIDE SEQUENCE [LARGE SCALE GENOMIC DNA]</scope>
    <source>
        <strain evidence="2">cv. PA1801</strain>
    </source>
</reference>
<name>A0A5B6WQP6_9ROSI</name>
<organism evidence="1 2">
    <name type="scientific">Gossypium australe</name>
    <dbReference type="NCBI Taxonomy" id="47621"/>
    <lineage>
        <taxon>Eukaryota</taxon>
        <taxon>Viridiplantae</taxon>
        <taxon>Streptophyta</taxon>
        <taxon>Embryophyta</taxon>
        <taxon>Tracheophyta</taxon>
        <taxon>Spermatophyta</taxon>
        <taxon>Magnoliopsida</taxon>
        <taxon>eudicotyledons</taxon>
        <taxon>Gunneridae</taxon>
        <taxon>Pentapetalae</taxon>
        <taxon>rosids</taxon>
        <taxon>malvids</taxon>
        <taxon>Malvales</taxon>
        <taxon>Malvaceae</taxon>
        <taxon>Malvoideae</taxon>
        <taxon>Gossypium</taxon>
    </lineage>
</organism>
<dbReference type="AlphaFoldDB" id="A0A5B6WQP6"/>
<dbReference type="PANTHER" id="PTHR35317">
    <property type="entry name" value="OS04G0629600 PROTEIN"/>
    <property type="match status" value="1"/>
</dbReference>
<dbReference type="OrthoDB" id="981249at2759"/>
<sequence length="95" mass="11081">MAPLVLNVENYQTWAARMIALDIWKAVGDGYEIPPVLVNPIVAQMNNHKEKNMRKAKSILTITMKFESTIEIWEYLKEKYKGNQKIKNMQVMNLI</sequence>
<accession>A0A5B6WQP6</accession>
<dbReference type="Proteomes" id="UP000325315">
    <property type="component" value="Unassembled WGS sequence"/>
</dbReference>
<proteinExistence type="predicted"/>
<keyword evidence="2" id="KW-1185">Reference proteome</keyword>
<dbReference type="EMBL" id="SMMG02000002">
    <property type="protein sequence ID" value="KAA3484199.1"/>
    <property type="molecule type" value="Genomic_DNA"/>
</dbReference>
<gene>
    <name evidence="1" type="ORF">EPI10_006297</name>
</gene>